<evidence type="ECO:0000313" key="2">
    <source>
        <dbReference type="Proteomes" id="UP000215335"/>
    </source>
</evidence>
<dbReference type="Proteomes" id="UP000215335">
    <property type="component" value="Unassembled WGS sequence"/>
</dbReference>
<evidence type="ECO:0000313" key="1">
    <source>
        <dbReference type="EMBL" id="OXU21952.1"/>
    </source>
</evidence>
<gene>
    <name evidence="1" type="ORF">TSAR_000692</name>
</gene>
<proteinExistence type="predicted"/>
<dbReference type="EMBL" id="NNAY01002139">
    <property type="protein sequence ID" value="OXU21952.1"/>
    <property type="molecule type" value="Genomic_DNA"/>
</dbReference>
<organism evidence="1 2">
    <name type="scientific">Trichomalopsis sarcophagae</name>
    <dbReference type="NCBI Taxonomy" id="543379"/>
    <lineage>
        <taxon>Eukaryota</taxon>
        <taxon>Metazoa</taxon>
        <taxon>Ecdysozoa</taxon>
        <taxon>Arthropoda</taxon>
        <taxon>Hexapoda</taxon>
        <taxon>Insecta</taxon>
        <taxon>Pterygota</taxon>
        <taxon>Neoptera</taxon>
        <taxon>Endopterygota</taxon>
        <taxon>Hymenoptera</taxon>
        <taxon>Apocrita</taxon>
        <taxon>Proctotrupomorpha</taxon>
        <taxon>Chalcidoidea</taxon>
        <taxon>Pteromalidae</taxon>
        <taxon>Pteromalinae</taxon>
        <taxon>Trichomalopsis</taxon>
    </lineage>
</organism>
<keyword evidence="2" id="KW-1185">Reference proteome</keyword>
<accession>A0A232EUD0</accession>
<comment type="caution">
    <text evidence="1">The sequence shown here is derived from an EMBL/GenBank/DDBJ whole genome shotgun (WGS) entry which is preliminary data.</text>
</comment>
<reference evidence="1 2" key="1">
    <citation type="journal article" date="2017" name="Curr. Biol.">
        <title>The Evolution of Venom by Co-option of Single-Copy Genes.</title>
        <authorList>
            <person name="Martinson E.O."/>
            <person name="Mrinalini"/>
            <person name="Kelkar Y.D."/>
            <person name="Chang C.H."/>
            <person name="Werren J.H."/>
        </authorList>
    </citation>
    <scope>NUCLEOTIDE SEQUENCE [LARGE SCALE GENOMIC DNA]</scope>
    <source>
        <strain evidence="1 2">Alberta</strain>
        <tissue evidence="1">Whole body</tissue>
    </source>
</reference>
<dbReference type="AlphaFoldDB" id="A0A232EUD0"/>
<sequence length="64" mass="7076">MQPLYDPQIPWAISAPILILLRVSDVNYTQNLEVACAIRTLVAKANHTGLQKEGGIQVMDKKSN</sequence>
<protein>
    <submittedName>
        <fullName evidence="1">Uncharacterized protein</fullName>
    </submittedName>
</protein>
<name>A0A232EUD0_9HYME</name>